<protein>
    <submittedName>
        <fullName evidence="1">Uncharacterized protein</fullName>
    </submittedName>
</protein>
<evidence type="ECO:0000313" key="2">
    <source>
        <dbReference type="Proteomes" id="UP000814128"/>
    </source>
</evidence>
<name>A0ACB8QN13_9AGAM</name>
<organism evidence="1 2">
    <name type="scientific">Vararia minispora EC-137</name>
    <dbReference type="NCBI Taxonomy" id="1314806"/>
    <lineage>
        <taxon>Eukaryota</taxon>
        <taxon>Fungi</taxon>
        <taxon>Dikarya</taxon>
        <taxon>Basidiomycota</taxon>
        <taxon>Agaricomycotina</taxon>
        <taxon>Agaricomycetes</taxon>
        <taxon>Russulales</taxon>
        <taxon>Lachnocladiaceae</taxon>
        <taxon>Vararia</taxon>
    </lineage>
</organism>
<reference evidence="1" key="2">
    <citation type="journal article" date="2022" name="New Phytol.">
        <title>Evolutionary transition to the ectomycorrhizal habit in the genomes of a hyperdiverse lineage of mushroom-forming fungi.</title>
        <authorList>
            <person name="Looney B."/>
            <person name="Miyauchi S."/>
            <person name="Morin E."/>
            <person name="Drula E."/>
            <person name="Courty P.E."/>
            <person name="Kohler A."/>
            <person name="Kuo A."/>
            <person name="LaButti K."/>
            <person name="Pangilinan J."/>
            <person name="Lipzen A."/>
            <person name="Riley R."/>
            <person name="Andreopoulos W."/>
            <person name="He G."/>
            <person name="Johnson J."/>
            <person name="Nolan M."/>
            <person name="Tritt A."/>
            <person name="Barry K.W."/>
            <person name="Grigoriev I.V."/>
            <person name="Nagy L.G."/>
            <person name="Hibbett D."/>
            <person name="Henrissat B."/>
            <person name="Matheny P.B."/>
            <person name="Labbe J."/>
            <person name="Martin F.M."/>
        </authorList>
    </citation>
    <scope>NUCLEOTIDE SEQUENCE</scope>
    <source>
        <strain evidence="1">EC-137</strain>
    </source>
</reference>
<comment type="caution">
    <text evidence="1">The sequence shown here is derived from an EMBL/GenBank/DDBJ whole genome shotgun (WGS) entry which is preliminary data.</text>
</comment>
<dbReference type="Proteomes" id="UP000814128">
    <property type="component" value="Unassembled WGS sequence"/>
</dbReference>
<reference evidence="1" key="1">
    <citation type="submission" date="2021-02" db="EMBL/GenBank/DDBJ databases">
        <authorList>
            <consortium name="DOE Joint Genome Institute"/>
            <person name="Ahrendt S."/>
            <person name="Looney B.P."/>
            <person name="Miyauchi S."/>
            <person name="Morin E."/>
            <person name="Drula E."/>
            <person name="Courty P.E."/>
            <person name="Chicoki N."/>
            <person name="Fauchery L."/>
            <person name="Kohler A."/>
            <person name="Kuo A."/>
            <person name="Labutti K."/>
            <person name="Pangilinan J."/>
            <person name="Lipzen A."/>
            <person name="Riley R."/>
            <person name="Andreopoulos W."/>
            <person name="He G."/>
            <person name="Johnson J."/>
            <person name="Barry K.W."/>
            <person name="Grigoriev I.V."/>
            <person name="Nagy L."/>
            <person name="Hibbett D."/>
            <person name="Henrissat B."/>
            <person name="Matheny P.B."/>
            <person name="Labbe J."/>
            <person name="Martin F."/>
        </authorList>
    </citation>
    <scope>NUCLEOTIDE SEQUENCE</scope>
    <source>
        <strain evidence="1">EC-137</strain>
    </source>
</reference>
<proteinExistence type="predicted"/>
<sequence>RSADDMWVHDMHESSLRSAGAQGAGTRSVPSGPPTAQLLVSNLHYEVTTKDLASVFGQIGTLVREPHIRYDKSGRSTGVAIVTLETPAEATRAKNQFHGQLAKGQPMTIDYFREAPRRRNSDPVGGSPTLLKRIEKAPLLERLSKAEAAVAARGAAPVAAARGAVSRRGKAPPSGPKPKKERAKPKTAQELDSELDAFMGSEKPAVPAVAKDANGDVEMA</sequence>
<feature type="non-terminal residue" evidence="1">
    <location>
        <position position="1"/>
    </location>
</feature>
<dbReference type="EMBL" id="MU273529">
    <property type="protein sequence ID" value="KAI0033057.1"/>
    <property type="molecule type" value="Genomic_DNA"/>
</dbReference>
<keyword evidence="2" id="KW-1185">Reference proteome</keyword>
<evidence type="ECO:0000313" key="1">
    <source>
        <dbReference type="EMBL" id="KAI0033057.1"/>
    </source>
</evidence>
<accession>A0ACB8QN13</accession>
<gene>
    <name evidence="1" type="ORF">K488DRAFT_48543</name>
</gene>